<evidence type="ECO:0000313" key="2">
    <source>
        <dbReference type="EMBL" id="SPF30616.1"/>
    </source>
</evidence>
<dbReference type="EC" id="3.8.1.5" evidence="2"/>
<dbReference type="InterPro" id="IPR029058">
    <property type="entry name" value="AB_hydrolase_fold"/>
</dbReference>
<proteinExistence type="predicted"/>
<dbReference type="GO" id="GO:0006355">
    <property type="term" value="P:regulation of DNA-templated transcription"/>
    <property type="evidence" value="ECO:0007669"/>
    <property type="project" value="InterPro"/>
</dbReference>
<dbReference type="SMART" id="SM00421">
    <property type="entry name" value="HTH_LUXR"/>
    <property type="match status" value="1"/>
</dbReference>
<dbReference type="AlphaFoldDB" id="A0A2R8AEK5"/>
<dbReference type="InterPro" id="IPR050471">
    <property type="entry name" value="AB_hydrolase"/>
</dbReference>
<dbReference type="OrthoDB" id="8107794at2"/>
<dbReference type="Pfam" id="PF00561">
    <property type="entry name" value="Abhydrolase_1"/>
    <property type="match status" value="1"/>
</dbReference>
<protein>
    <submittedName>
        <fullName evidence="2">Haloalkane dehalogenase</fullName>
        <ecNumber evidence="2">3.8.1.5</ecNumber>
    </submittedName>
</protein>
<dbReference type="SUPFAM" id="SSF46894">
    <property type="entry name" value="C-terminal effector domain of the bipartite response regulators"/>
    <property type="match status" value="1"/>
</dbReference>
<dbReference type="Pfam" id="PF00196">
    <property type="entry name" value="GerE"/>
    <property type="match status" value="1"/>
</dbReference>
<dbReference type="SUPFAM" id="SSF53474">
    <property type="entry name" value="alpha/beta-Hydrolases"/>
    <property type="match status" value="1"/>
</dbReference>
<feature type="domain" description="HTH luxR-type" evidence="1">
    <location>
        <begin position="153"/>
        <end position="180"/>
    </location>
</feature>
<dbReference type="RefSeq" id="WP_108783337.1">
    <property type="nucleotide sequence ID" value="NZ_OMKW01000004.1"/>
</dbReference>
<dbReference type="Gene3D" id="3.40.50.1820">
    <property type="entry name" value="alpha/beta hydrolase"/>
    <property type="match status" value="1"/>
</dbReference>
<dbReference type="InterPro" id="IPR016032">
    <property type="entry name" value="Sig_transdc_resp-reg_C-effctor"/>
</dbReference>
<dbReference type="PROSITE" id="PS00622">
    <property type="entry name" value="HTH_LUXR_1"/>
    <property type="match status" value="1"/>
</dbReference>
<dbReference type="InterPro" id="IPR000073">
    <property type="entry name" value="AB_hydrolase_1"/>
</dbReference>
<dbReference type="GO" id="GO:0018786">
    <property type="term" value="F:haloalkane dehalogenase activity"/>
    <property type="evidence" value="ECO:0007669"/>
    <property type="project" value="UniProtKB-EC"/>
</dbReference>
<name>A0A2R8AEK5_9RHOB</name>
<sequence>MSQVYRNVIQAAAVAMTHDERTPRLLESLRKLDGYLIGKEPIQVQREQPATLRVSRGGRILALDERAHSLLGMKVDDEIYDLPDLSHGAPAPICLAGDEGQLIDLVAVAMNDRSEIALYEVGPPGRERTLSMLMGSFGLIPSERDVLRGLLAGDGAEQIAQDYGRSVGTVRQQIKSVLAKLNARSQGQAISRAAAIEATVDKVELAQIEASVPGVTRERMTLADVNVSVHRYGRRGGTPVLLLHGALFGAAATVQARRAADVMNLDIAMPERPGYGATAWTGPEQTAERVCDHLDALMNQLGWQKAVVLSHDIGTYFGFKFATSFPDRVAGLVCAPTTPPMTTWSQTADMPRKHRVNAWAAQQMPGLMDRIVRFGVSHIQRKGIGVTPDLVFSDSAFDRDAFADRQQADVLADSFRMMAAQDAVGFRNDMRLTNFDWRDLLQRVNVPATLFHGDRSGTVSAAAVAEMARTLPHGQHVRLKDAGHTLPLTDPDMVFREVFRVAVQTGL</sequence>
<keyword evidence="2" id="KW-0378">Hydrolase</keyword>
<evidence type="ECO:0000259" key="1">
    <source>
        <dbReference type="PROSITE" id="PS00622"/>
    </source>
</evidence>
<accession>A0A2R8AEK5</accession>
<evidence type="ECO:0000313" key="3">
    <source>
        <dbReference type="Proteomes" id="UP000244932"/>
    </source>
</evidence>
<organism evidence="2 3">
    <name type="scientific">Pontivivens insulae</name>
    <dbReference type="NCBI Taxonomy" id="1639689"/>
    <lineage>
        <taxon>Bacteria</taxon>
        <taxon>Pseudomonadati</taxon>
        <taxon>Pseudomonadota</taxon>
        <taxon>Alphaproteobacteria</taxon>
        <taxon>Rhodobacterales</taxon>
        <taxon>Paracoccaceae</taxon>
        <taxon>Pontivivens</taxon>
    </lineage>
</organism>
<dbReference type="InterPro" id="IPR036388">
    <property type="entry name" value="WH-like_DNA-bd_sf"/>
</dbReference>
<keyword evidence="3" id="KW-1185">Reference proteome</keyword>
<dbReference type="PANTHER" id="PTHR43433:SF1">
    <property type="entry name" value="BLL5160 PROTEIN"/>
    <property type="match status" value="1"/>
</dbReference>
<dbReference type="InterPro" id="IPR000792">
    <property type="entry name" value="Tscrpt_reg_LuxR_C"/>
</dbReference>
<dbReference type="Proteomes" id="UP000244932">
    <property type="component" value="Unassembled WGS sequence"/>
</dbReference>
<dbReference type="Gene3D" id="1.10.10.10">
    <property type="entry name" value="Winged helix-like DNA-binding domain superfamily/Winged helix DNA-binding domain"/>
    <property type="match status" value="1"/>
</dbReference>
<dbReference type="GO" id="GO:0003677">
    <property type="term" value="F:DNA binding"/>
    <property type="evidence" value="ECO:0007669"/>
    <property type="project" value="InterPro"/>
</dbReference>
<gene>
    <name evidence="2" type="primary">dhaA</name>
    <name evidence="2" type="ORF">POI8812_02956</name>
</gene>
<dbReference type="CDD" id="cd06170">
    <property type="entry name" value="LuxR_C_like"/>
    <property type="match status" value="1"/>
</dbReference>
<dbReference type="PANTHER" id="PTHR43433">
    <property type="entry name" value="HYDROLASE, ALPHA/BETA FOLD FAMILY PROTEIN"/>
    <property type="match status" value="1"/>
</dbReference>
<reference evidence="2 3" key="1">
    <citation type="submission" date="2018-03" db="EMBL/GenBank/DDBJ databases">
        <authorList>
            <person name="Keele B.F."/>
        </authorList>
    </citation>
    <scope>NUCLEOTIDE SEQUENCE [LARGE SCALE GENOMIC DNA]</scope>
    <source>
        <strain evidence="2 3">CeCT 8812</strain>
    </source>
</reference>
<dbReference type="EMBL" id="OMKW01000004">
    <property type="protein sequence ID" value="SPF30616.1"/>
    <property type="molecule type" value="Genomic_DNA"/>
</dbReference>